<keyword evidence="4" id="KW-1185">Reference proteome</keyword>
<dbReference type="Proteomes" id="UP000663870">
    <property type="component" value="Unassembled WGS sequence"/>
</dbReference>
<evidence type="ECO:0000313" key="4">
    <source>
        <dbReference type="Proteomes" id="UP000663870"/>
    </source>
</evidence>
<name>A0A815XK31_9BILA</name>
<accession>A0A815XK31</accession>
<reference evidence="1" key="1">
    <citation type="submission" date="2021-02" db="EMBL/GenBank/DDBJ databases">
        <authorList>
            <person name="Nowell W R."/>
        </authorList>
    </citation>
    <scope>NUCLEOTIDE SEQUENCE</scope>
</reference>
<gene>
    <name evidence="2" type="ORF">JXQ802_LOCUS58382</name>
    <name evidence="1" type="ORF">PYM288_LOCUS41759</name>
</gene>
<evidence type="ECO:0000313" key="1">
    <source>
        <dbReference type="EMBL" id="CAF1558399.1"/>
    </source>
</evidence>
<evidence type="ECO:0000313" key="3">
    <source>
        <dbReference type="Proteomes" id="UP000663854"/>
    </source>
</evidence>
<proteinExistence type="predicted"/>
<dbReference type="EMBL" id="CAJNOL010016701">
    <property type="protein sequence ID" value="CAF1676051.1"/>
    <property type="molecule type" value="Genomic_DNA"/>
</dbReference>
<dbReference type="EMBL" id="CAJNOH010014793">
    <property type="protein sequence ID" value="CAF1558399.1"/>
    <property type="molecule type" value="Genomic_DNA"/>
</dbReference>
<organism evidence="1 3">
    <name type="scientific">Rotaria sordida</name>
    <dbReference type="NCBI Taxonomy" id="392033"/>
    <lineage>
        <taxon>Eukaryota</taxon>
        <taxon>Metazoa</taxon>
        <taxon>Spiralia</taxon>
        <taxon>Gnathifera</taxon>
        <taxon>Rotifera</taxon>
        <taxon>Eurotatoria</taxon>
        <taxon>Bdelloidea</taxon>
        <taxon>Philodinida</taxon>
        <taxon>Philodinidae</taxon>
        <taxon>Rotaria</taxon>
    </lineage>
</organism>
<feature type="non-terminal residue" evidence="1">
    <location>
        <position position="1"/>
    </location>
</feature>
<sequence length="59" mass="7093">TFDNRQQCMRKVKEIFLENRKKYEAHVKETGETESLFNELSLNMKDNEWAEIVANKEKT</sequence>
<evidence type="ECO:0000313" key="2">
    <source>
        <dbReference type="EMBL" id="CAF1676051.1"/>
    </source>
</evidence>
<dbReference type="Proteomes" id="UP000663854">
    <property type="component" value="Unassembled WGS sequence"/>
</dbReference>
<dbReference type="AlphaFoldDB" id="A0A815XK31"/>
<comment type="caution">
    <text evidence="1">The sequence shown here is derived from an EMBL/GenBank/DDBJ whole genome shotgun (WGS) entry which is preliminary data.</text>
</comment>
<protein>
    <submittedName>
        <fullName evidence="1">Uncharacterized protein</fullName>
    </submittedName>
</protein>